<reference evidence="1 2" key="1">
    <citation type="journal article" date="2019" name="Nat. Ecol. Evol.">
        <title>Megaphylogeny resolves global patterns of mushroom evolution.</title>
        <authorList>
            <person name="Varga T."/>
            <person name="Krizsan K."/>
            <person name="Foldi C."/>
            <person name="Dima B."/>
            <person name="Sanchez-Garcia M."/>
            <person name="Sanchez-Ramirez S."/>
            <person name="Szollosi G.J."/>
            <person name="Szarkandi J.G."/>
            <person name="Papp V."/>
            <person name="Albert L."/>
            <person name="Andreopoulos W."/>
            <person name="Angelini C."/>
            <person name="Antonin V."/>
            <person name="Barry K.W."/>
            <person name="Bougher N.L."/>
            <person name="Buchanan P."/>
            <person name="Buyck B."/>
            <person name="Bense V."/>
            <person name="Catcheside P."/>
            <person name="Chovatia M."/>
            <person name="Cooper J."/>
            <person name="Damon W."/>
            <person name="Desjardin D."/>
            <person name="Finy P."/>
            <person name="Geml J."/>
            <person name="Haridas S."/>
            <person name="Hughes K."/>
            <person name="Justo A."/>
            <person name="Karasinski D."/>
            <person name="Kautmanova I."/>
            <person name="Kiss B."/>
            <person name="Kocsube S."/>
            <person name="Kotiranta H."/>
            <person name="LaButti K.M."/>
            <person name="Lechner B.E."/>
            <person name="Liimatainen K."/>
            <person name="Lipzen A."/>
            <person name="Lukacs Z."/>
            <person name="Mihaltcheva S."/>
            <person name="Morgado L.N."/>
            <person name="Niskanen T."/>
            <person name="Noordeloos M.E."/>
            <person name="Ohm R.A."/>
            <person name="Ortiz-Santana B."/>
            <person name="Ovrebo C."/>
            <person name="Racz N."/>
            <person name="Riley R."/>
            <person name="Savchenko A."/>
            <person name="Shiryaev A."/>
            <person name="Soop K."/>
            <person name="Spirin V."/>
            <person name="Szebenyi C."/>
            <person name="Tomsovsky M."/>
            <person name="Tulloss R.E."/>
            <person name="Uehling J."/>
            <person name="Grigoriev I.V."/>
            <person name="Vagvolgyi C."/>
            <person name="Papp T."/>
            <person name="Martin F.M."/>
            <person name="Miettinen O."/>
            <person name="Hibbett D.S."/>
            <person name="Nagy L.G."/>
        </authorList>
    </citation>
    <scope>NUCLEOTIDE SEQUENCE [LARGE SCALE GENOMIC DNA]</scope>
    <source>
        <strain evidence="1 2">FP101781</strain>
    </source>
</reference>
<dbReference type="OrthoDB" id="3167300at2759"/>
<organism evidence="1 2">
    <name type="scientific">Coprinellus micaceus</name>
    <name type="common">Glistening ink-cap mushroom</name>
    <name type="synonym">Coprinus micaceus</name>
    <dbReference type="NCBI Taxonomy" id="71717"/>
    <lineage>
        <taxon>Eukaryota</taxon>
        <taxon>Fungi</taxon>
        <taxon>Dikarya</taxon>
        <taxon>Basidiomycota</taxon>
        <taxon>Agaricomycotina</taxon>
        <taxon>Agaricomycetes</taxon>
        <taxon>Agaricomycetidae</taxon>
        <taxon>Agaricales</taxon>
        <taxon>Agaricineae</taxon>
        <taxon>Psathyrellaceae</taxon>
        <taxon>Coprinellus</taxon>
    </lineage>
</organism>
<evidence type="ECO:0000313" key="1">
    <source>
        <dbReference type="EMBL" id="TEB29718.1"/>
    </source>
</evidence>
<keyword evidence="2" id="KW-1185">Reference proteome</keyword>
<proteinExistence type="predicted"/>
<dbReference type="Proteomes" id="UP000298030">
    <property type="component" value="Unassembled WGS sequence"/>
</dbReference>
<name>A0A4Y7T6Z6_COPMI</name>
<accession>A0A4Y7T6Z6</accession>
<comment type="caution">
    <text evidence="1">The sequence shown here is derived from an EMBL/GenBank/DDBJ whole genome shotgun (WGS) entry which is preliminary data.</text>
</comment>
<dbReference type="AlphaFoldDB" id="A0A4Y7T6Z6"/>
<gene>
    <name evidence="1" type="ORF">FA13DRAFT_624469</name>
</gene>
<evidence type="ECO:0000313" key="2">
    <source>
        <dbReference type="Proteomes" id="UP000298030"/>
    </source>
</evidence>
<sequence length="295" mass="33450">MEDFCFTSCGLEGVPRDRSRNVGRNSPTIVSETRYLHCTLKAPWNSKLFDLRDFRKLKAIRVDHVHNRTLPVHSGPWGFLNATDLSPFQLFQNSPPGLLEFHISSTSSERFPSRPSTFLSVQGFRDLRVLSLRMQKTWCDLCGSDQELVVPKPFPDIIVYQGGIGLPLKFSEALSGMKQLETVFLTVLVATRHTATHTMFPLFNPITNPVTIQSLQGDSGMLWSGECARCVHIHQGQDNFFSEWVRLKNGEKPLVTGVIDVKHRYHRIQSLQRVEWHFDPSTPRRPGGVNVVILG</sequence>
<dbReference type="EMBL" id="QPFP01000026">
    <property type="protein sequence ID" value="TEB29718.1"/>
    <property type="molecule type" value="Genomic_DNA"/>
</dbReference>
<protein>
    <submittedName>
        <fullName evidence="1">Uncharacterized protein</fullName>
    </submittedName>
</protein>